<evidence type="ECO:0000256" key="1">
    <source>
        <dbReference type="ARBA" id="ARBA00001936"/>
    </source>
</evidence>
<dbReference type="SUPFAM" id="SSF54631">
    <property type="entry name" value="CBS-domain pair"/>
    <property type="match status" value="1"/>
</dbReference>
<evidence type="ECO:0000256" key="4">
    <source>
        <dbReference type="ARBA" id="ARBA00022723"/>
    </source>
</evidence>
<evidence type="ECO:0000256" key="3">
    <source>
        <dbReference type="ARBA" id="ARBA00012146"/>
    </source>
</evidence>
<dbReference type="InterPro" id="IPR000644">
    <property type="entry name" value="CBS_dom"/>
</dbReference>
<dbReference type="NCBIfam" id="NF011448">
    <property type="entry name" value="PRK14869.2-4"/>
    <property type="match status" value="1"/>
</dbReference>
<comment type="subunit">
    <text evidence="2">Homohexamer.</text>
</comment>
<evidence type="ECO:0000313" key="11">
    <source>
        <dbReference type="EMBL" id="SEH74149.1"/>
    </source>
</evidence>
<dbReference type="EMBL" id="LT629973">
    <property type="protein sequence ID" value="SEH74149.1"/>
    <property type="molecule type" value="Genomic_DNA"/>
</dbReference>
<protein>
    <recommendedName>
        <fullName evidence="3">inorganic diphosphatase</fullName>
        <ecNumber evidence="3">3.6.1.1</ecNumber>
    </recommendedName>
    <alternativeName>
        <fullName evidence="7">Pyrophosphate phospho-hydrolase</fullName>
    </alternativeName>
</protein>
<dbReference type="KEGG" id="agl:PYTT_0374"/>
<dbReference type="InterPro" id="IPR038222">
    <property type="entry name" value="DHHA2_dom_sf"/>
</dbReference>
<evidence type="ECO:0000256" key="7">
    <source>
        <dbReference type="ARBA" id="ARBA00032535"/>
    </source>
</evidence>
<dbReference type="OrthoDB" id="9766150at2"/>
<keyword evidence="5" id="KW-0378">Hydrolase</keyword>
<dbReference type="Gene3D" id="3.10.310.20">
    <property type="entry name" value="DHHA2 domain"/>
    <property type="match status" value="1"/>
</dbReference>
<name>A0A1H6KFQ4_9BACT</name>
<keyword evidence="4" id="KW-0479">Metal-binding</keyword>
<evidence type="ECO:0000256" key="9">
    <source>
        <dbReference type="PROSITE-ProRule" id="PRU00703"/>
    </source>
</evidence>
<comment type="cofactor">
    <cofactor evidence="1">
        <name>Mn(2+)</name>
        <dbReference type="ChEBI" id="CHEBI:29035"/>
    </cofactor>
</comment>
<evidence type="ECO:0000256" key="6">
    <source>
        <dbReference type="ARBA" id="ARBA00023211"/>
    </source>
</evidence>
<dbReference type="SUPFAM" id="SSF64182">
    <property type="entry name" value="DHH phosphoesterases"/>
    <property type="match status" value="1"/>
</dbReference>
<dbReference type="GO" id="GO:0046872">
    <property type="term" value="F:metal ion binding"/>
    <property type="evidence" value="ECO:0007669"/>
    <property type="project" value="UniProtKB-KW"/>
</dbReference>
<feature type="domain" description="CBS" evidence="10">
    <location>
        <begin position="80"/>
        <end position="138"/>
    </location>
</feature>
<sequence>MTVDSRSRMPLYVIGHKNPDTDAICSAIGNAEFLRTHGYPEARAARCGELMPRTAWVLEQAGVEIPEYIPDVTPTASDIGTRNVISVLPSDTFLTAYNLMTKHSFNSIPVVDENGELHGILRFLDLLNLLMPSQVTDMSVRTVVACLKNIAQTIDAECLTAAPLSEHDHEIILLVGASSEPTIRTRLANFKAKGMAHKLLVICGDRPNVQLFAIEAGVRALVTTADVRPSADLVEAANIAGTAILSTKWDTASVGKLIQCSRRVADVVQRDCICFEPNTPLDEIQVTAARKKQDIFPIAEKHSKKIIGLLSKTDLVEPPRMRVAMVDHNEFGQAVDGIEEAEIIEVMDHHRLGVQFTSRDPIRFVIEPLGSTSTLVARRFHHRALEPTPGTALCLCAGILSDTLNLTSPTTTETDGEMLRWLCGICHIDPEAFTQEFFSIGSVFGTGAKADEIVNMDRKQFEEMNSLVSLSQIEEVGLFGFTGMRQALEDELKKIVKEDKCRFAGLLITDVLRHDSLLLVAGDPEVIDALEYERIDDTLFAAKDIVSRKKQLFPAISRALHHVR</sequence>
<dbReference type="PANTHER" id="PTHR12112">
    <property type="entry name" value="BNIP - RELATED"/>
    <property type="match status" value="1"/>
</dbReference>
<organism evidence="11 12">
    <name type="scientific">Akkermansia glycaniphila</name>
    <dbReference type="NCBI Taxonomy" id="1679444"/>
    <lineage>
        <taxon>Bacteria</taxon>
        <taxon>Pseudomonadati</taxon>
        <taxon>Verrucomicrobiota</taxon>
        <taxon>Verrucomicrobiia</taxon>
        <taxon>Verrucomicrobiales</taxon>
        <taxon>Akkermansiaceae</taxon>
        <taxon>Akkermansia</taxon>
    </lineage>
</organism>
<dbReference type="Gene3D" id="3.90.1640.10">
    <property type="entry name" value="inorganic pyrophosphatase (n-terminal core)"/>
    <property type="match status" value="1"/>
</dbReference>
<dbReference type="SMART" id="SM00116">
    <property type="entry name" value="CBS"/>
    <property type="match status" value="1"/>
</dbReference>
<dbReference type="InterPro" id="IPR038763">
    <property type="entry name" value="DHH_sf"/>
</dbReference>
<keyword evidence="9" id="KW-0129">CBS domain</keyword>
<evidence type="ECO:0000256" key="5">
    <source>
        <dbReference type="ARBA" id="ARBA00022801"/>
    </source>
</evidence>
<dbReference type="SMART" id="SM01131">
    <property type="entry name" value="DHHA2"/>
    <property type="match status" value="1"/>
</dbReference>
<dbReference type="InterPro" id="IPR046342">
    <property type="entry name" value="CBS_dom_sf"/>
</dbReference>
<dbReference type="Pfam" id="PF07085">
    <property type="entry name" value="DRTGG"/>
    <property type="match status" value="1"/>
</dbReference>
<evidence type="ECO:0000256" key="2">
    <source>
        <dbReference type="ARBA" id="ARBA00011643"/>
    </source>
</evidence>
<dbReference type="Pfam" id="PF00571">
    <property type="entry name" value="CBS"/>
    <property type="match status" value="2"/>
</dbReference>
<dbReference type="EC" id="3.6.1.1" evidence="3"/>
<accession>A0A1H6KFQ4</accession>
<dbReference type="AlphaFoldDB" id="A0A1H6KFQ4"/>
<keyword evidence="6" id="KW-0464">Manganese</keyword>
<dbReference type="GO" id="GO:0004427">
    <property type="term" value="F:inorganic diphosphate phosphatase activity"/>
    <property type="evidence" value="ECO:0007669"/>
    <property type="project" value="UniProtKB-EC"/>
</dbReference>
<dbReference type="PROSITE" id="PS51371">
    <property type="entry name" value="CBS"/>
    <property type="match status" value="1"/>
</dbReference>
<dbReference type="Pfam" id="PF01368">
    <property type="entry name" value="DHH"/>
    <property type="match status" value="1"/>
</dbReference>
<dbReference type="STRING" id="1679444.PYTT_0374"/>
<dbReference type="InterPro" id="IPR010766">
    <property type="entry name" value="DRTGG"/>
</dbReference>
<keyword evidence="12" id="KW-1185">Reference proteome</keyword>
<evidence type="ECO:0000259" key="10">
    <source>
        <dbReference type="PROSITE" id="PS51371"/>
    </source>
</evidence>
<dbReference type="Proteomes" id="UP000176204">
    <property type="component" value="Chromosome I"/>
</dbReference>
<reference evidence="12" key="1">
    <citation type="submission" date="2016-09" db="EMBL/GenBank/DDBJ databases">
        <authorList>
            <person name="Koehorst J."/>
        </authorList>
    </citation>
    <scope>NUCLEOTIDE SEQUENCE [LARGE SCALE GENOMIC DNA]</scope>
</reference>
<dbReference type="NCBIfam" id="NF011443">
    <property type="entry name" value="PRK14869.1-5"/>
    <property type="match status" value="1"/>
</dbReference>
<evidence type="ECO:0000313" key="12">
    <source>
        <dbReference type="Proteomes" id="UP000176204"/>
    </source>
</evidence>
<dbReference type="RefSeq" id="WP_083385496.1">
    <property type="nucleotide sequence ID" value="NZ_LT629973.1"/>
</dbReference>
<dbReference type="Gene3D" id="3.10.580.10">
    <property type="entry name" value="CBS-domain"/>
    <property type="match status" value="1"/>
</dbReference>
<gene>
    <name evidence="11" type="ORF">PYTT_0374</name>
</gene>
<dbReference type="GO" id="GO:0005737">
    <property type="term" value="C:cytoplasm"/>
    <property type="evidence" value="ECO:0007669"/>
    <property type="project" value="InterPro"/>
</dbReference>
<proteinExistence type="predicted"/>
<dbReference type="InterPro" id="IPR028979">
    <property type="entry name" value="Ser_kin/Pase_Hpr-like_N_sf"/>
</dbReference>
<evidence type="ECO:0000256" key="8">
    <source>
        <dbReference type="ARBA" id="ARBA00047820"/>
    </source>
</evidence>
<dbReference type="Gene3D" id="3.40.1390.20">
    <property type="entry name" value="HprK N-terminal domain-like"/>
    <property type="match status" value="1"/>
</dbReference>
<dbReference type="InterPro" id="IPR001667">
    <property type="entry name" value="DDH_dom"/>
</dbReference>
<dbReference type="SUPFAM" id="SSF75138">
    <property type="entry name" value="HprK N-terminal domain-like"/>
    <property type="match status" value="1"/>
</dbReference>
<dbReference type="InterPro" id="IPR004097">
    <property type="entry name" value="DHHA2"/>
</dbReference>
<comment type="catalytic activity">
    <reaction evidence="8">
        <text>diphosphate + H2O = 2 phosphate + H(+)</text>
        <dbReference type="Rhea" id="RHEA:24576"/>
        <dbReference type="ChEBI" id="CHEBI:15377"/>
        <dbReference type="ChEBI" id="CHEBI:15378"/>
        <dbReference type="ChEBI" id="CHEBI:33019"/>
        <dbReference type="ChEBI" id="CHEBI:43474"/>
        <dbReference type="EC" id="3.6.1.1"/>
    </reaction>
</comment>
<dbReference type="Pfam" id="PF02833">
    <property type="entry name" value="DHHA2"/>
    <property type="match status" value="1"/>
</dbReference>
<dbReference type="PANTHER" id="PTHR12112:SF22">
    <property type="entry name" value="MANGANESE-DEPENDENT INORGANIC PYROPHOSPHATASE-RELATED"/>
    <property type="match status" value="1"/>
</dbReference>